<dbReference type="SUPFAM" id="SSF54373">
    <property type="entry name" value="FAD-linked reductases, C-terminal domain"/>
    <property type="match status" value="1"/>
</dbReference>
<evidence type="ECO:0000313" key="6">
    <source>
        <dbReference type="EMBL" id="TQB71739.1"/>
    </source>
</evidence>
<dbReference type="PIRSF" id="PIRSF000137">
    <property type="entry name" value="Alcohol_oxidase"/>
    <property type="match status" value="1"/>
</dbReference>
<dbReference type="EMBL" id="VIFY01000075">
    <property type="protein sequence ID" value="TQB71739.1"/>
    <property type="molecule type" value="Genomic_DNA"/>
</dbReference>
<reference evidence="6 7" key="1">
    <citation type="submission" date="2019-06" db="EMBL/GenBank/DDBJ databases">
        <title>Wine fermentation using esterase from Monascus purpureus.</title>
        <authorList>
            <person name="Geng C."/>
            <person name="Zhang Y."/>
        </authorList>
    </citation>
    <scope>NUCLEOTIDE SEQUENCE [LARGE SCALE GENOMIC DNA]</scope>
    <source>
        <strain evidence="6">HQ1</strain>
    </source>
</reference>
<dbReference type="InterPro" id="IPR036188">
    <property type="entry name" value="FAD/NAD-bd_sf"/>
</dbReference>
<comment type="cofactor">
    <cofactor evidence="4">
        <name>FAD</name>
        <dbReference type="ChEBI" id="CHEBI:57692"/>
    </cofactor>
</comment>
<dbReference type="Gene3D" id="3.50.50.60">
    <property type="entry name" value="FAD/NAD(P)-binding domain"/>
    <property type="match status" value="1"/>
</dbReference>
<protein>
    <recommendedName>
        <fullName evidence="5">Glucose-methanol-choline oxidoreductase N-terminal domain-containing protein</fullName>
    </recommendedName>
</protein>
<keyword evidence="4" id="KW-0285">Flavoprotein</keyword>
<evidence type="ECO:0000313" key="7">
    <source>
        <dbReference type="Proteomes" id="UP000319663"/>
    </source>
</evidence>
<evidence type="ECO:0000256" key="1">
    <source>
        <dbReference type="ARBA" id="ARBA00010790"/>
    </source>
</evidence>
<keyword evidence="7" id="KW-1185">Reference proteome</keyword>
<organism evidence="6 7">
    <name type="scientific">Monascus purpureus</name>
    <name type="common">Red mold</name>
    <name type="synonym">Monascus anka</name>
    <dbReference type="NCBI Taxonomy" id="5098"/>
    <lineage>
        <taxon>Eukaryota</taxon>
        <taxon>Fungi</taxon>
        <taxon>Dikarya</taxon>
        <taxon>Ascomycota</taxon>
        <taxon>Pezizomycotina</taxon>
        <taxon>Eurotiomycetes</taxon>
        <taxon>Eurotiomycetidae</taxon>
        <taxon>Eurotiales</taxon>
        <taxon>Aspergillaceae</taxon>
        <taxon>Monascus</taxon>
    </lineage>
</organism>
<feature type="domain" description="Glucose-methanol-choline oxidoreductase N-terminal" evidence="5">
    <location>
        <begin position="276"/>
        <end position="290"/>
    </location>
</feature>
<proteinExistence type="inferred from homology"/>
<dbReference type="PANTHER" id="PTHR11552:SF138">
    <property type="entry name" value="DEHYDROGENASE PKFF-RELATED"/>
    <property type="match status" value="1"/>
</dbReference>
<dbReference type="SUPFAM" id="SSF51905">
    <property type="entry name" value="FAD/NAD(P)-binding domain"/>
    <property type="match status" value="1"/>
</dbReference>
<feature type="active site" description="Proton donor" evidence="3">
    <location>
        <position position="513"/>
    </location>
</feature>
<dbReference type="Pfam" id="PF00732">
    <property type="entry name" value="GMC_oxred_N"/>
    <property type="match status" value="1"/>
</dbReference>
<dbReference type="InterPro" id="IPR000172">
    <property type="entry name" value="GMC_OxRdtase_N"/>
</dbReference>
<sequence>MYDYIVVGGGTAGITVAARLGEAGLSMALVEAGGLYEIEFPPATIPASDNIGAGADVNRSKSPIDWGFVAKGVPGANYRDIHYPRGKCLGGSSATNYMIYQRPTRKSMQIWAQFVNDSSYLYDNVLPFYQKTVHFTPPNLAYREPNATALYNESAFDADGGPLEVSYANYAMPFSSWVKLGMEAIGIKETADFNSGTLMGSQYCASTIRASDQTRSSSHSAFFDGPAQYPRLVVYPYTMAKKIIFDSLNSARGVVVQTGESSYSIFARKEVIVSAGAIQSPQLLMVSGIGPAETLAEFGIDIVTDLPGVGQNMWDHVYFGPTFRVNVLTFTRVMTNMTYLLSQVAEYHRYRRGPLTNPVSDFLAWEKVPRHLRAGFSSQTKADLARFPNDWPELEYISGSGYVGNNSGLLESQPKDGYEYGTILTSLVAPTSRGNVTIMSNDTADPPVINPNWLHTETDQEVAVASYKRMREAFHSPAMAPVIIGDEYYPGSEYSTDEQILEVIKNSVMTIYHAACTCKMGTRGDAMAVVDSEARVFGVHGLRVVDASAFPILPPGHPQSTVYMLAEKIVAKILES</sequence>
<keyword evidence="4" id="KW-0274">FAD</keyword>
<keyword evidence="2" id="KW-0325">Glycoprotein</keyword>
<evidence type="ECO:0000256" key="2">
    <source>
        <dbReference type="ARBA" id="ARBA00023180"/>
    </source>
</evidence>
<comment type="similarity">
    <text evidence="1">Belongs to the GMC oxidoreductase family.</text>
</comment>
<accession>A0A507QWN5</accession>
<comment type="caution">
    <text evidence="6">The sequence shown here is derived from an EMBL/GenBank/DDBJ whole genome shotgun (WGS) entry which is preliminary data.</text>
</comment>
<dbReference type="Pfam" id="PF05199">
    <property type="entry name" value="GMC_oxred_C"/>
    <property type="match status" value="1"/>
</dbReference>
<dbReference type="GO" id="GO:0016614">
    <property type="term" value="F:oxidoreductase activity, acting on CH-OH group of donors"/>
    <property type="evidence" value="ECO:0007669"/>
    <property type="project" value="InterPro"/>
</dbReference>
<gene>
    <name evidence="6" type="ORF">MPDQ_007320</name>
</gene>
<dbReference type="PANTHER" id="PTHR11552">
    <property type="entry name" value="GLUCOSE-METHANOL-CHOLINE GMC OXIDOREDUCTASE"/>
    <property type="match status" value="1"/>
</dbReference>
<feature type="binding site" evidence="4">
    <location>
        <begin position="558"/>
        <end position="559"/>
    </location>
    <ligand>
        <name>FAD</name>
        <dbReference type="ChEBI" id="CHEBI:57692"/>
    </ligand>
</feature>
<dbReference type="STRING" id="5098.A0A507QWN5"/>
<dbReference type="PROSITE" id="PS00624">
    <property type="entry name" value="GMC_OXRED_2"/>
    <property type="match status" value="1"/>
</dbReference>
<evidence type="ECO:0000259" key="5">
    <source>
        <dbReference type="PROSITE" id="PS00624"/>
    </source>
</evidence>
<name>A0A507QWN5_MONPU</name>
<dbReference type="InterPro" id="IPR012132">
    <property type="entry name" value="GMC_OxRdtase"/>
</dbReference>
<dbReference type="GO" id="GO:0050660">
    <property type="term" value="F:flavin adenine dinucleotide binding"/>
    <property type="evidence" value="ECO:0007669"/>
    <property type="project" value="InterPro"/>
</dbReference>
<dbReference type="InterPro" id="IPR007867">
    <property type="entry name" value="GMC_OxRtase_C"/>
</dbReference>
<evidence type="ECO:0000256" key="3">
    <source>
        <dbReference type="PIRSR" id="PIRSR000137-1"/>
    </source>
</evidence>
<dbReference type="Proteomes" id="UP000319663">
    <property type="component" value="Unassembled WGS sequence"/>
</dbReference>
<evidence type="ECO:0000256" key="4">
    <source>
        <dbReference type="PIRSR" id="PIRSR000137-2"/>
    </source>
</evidence>
<dbReference type="Gene3D" id="3.30.560.10">
    <property type="entry name" value="Glucose Oxidase, domain 3"/>
    <property type="match status" value="1"/>
</dbReference>
<feature type="active site" description="Proton acceptor" evidence="3">
    <location>
        <position position="557"/>
    </location>
</feature>
<dbReference type="GO" id="GO:0044550">
    <property type="term" value="P:secondary metabolite biosynthetic process"/>
    <property type="evidence" value="ECO:0007669"/>
    <property type="project" value="TreeGrafter"/>
</dbReference>
<dbReference type="AlphaFoldDB" id="A0A507QWN5"/>